<feature type="repeat" description="WD" evidence="3">
    <location>
        <begin position="735"/>
        <end position="769"/>
    </location>
</feature>
<dbReference type="SUPFAM" id="SSF50978">
    <property type="entry name" value="WD40 repeat-like"/>
    <property type="match status" value="3"/>
</dbReference>
<protein>
    <recommendedName>
        <fullName evidence="5">TIR domain-containing protein</fullName>
    </recommendedName>
</protein>
<dbReference type="InterPro" id="IPR000157">
    <property type="entry name" value="TIR_dom"/>
</dbReference>
<feature type="repeat" description="WD" evidence="3">
    <location>
        <begin position="687"/>
        <end position="728"/>
    </location>
</feature>
<feature type="domain" description="TIR" evidence="5">
    <location>
        <begin position="22"/>
        <end position="169"/>
    </location>
</feature>
<dbReference type="SUPFAM" id="SSF52200">
    <property type="entry name" value="Toll/Interleukin receptor TIR domain"/>
    <property type="match status" value="1"/>
</dbReference>
<dbReference type="PROSITE" id="PS50104">
    <property type="entry name" value="TIR"/>
    <property type="match status" value="1"/>
</dbReference>
<dbReference type="Gene3D" id="1.25.40.10">
    <property type="entry name" value="Tetratricopeptide repeat domain"/>
    <property type="match status" value="1"/>
</dbReference>
<dbReference type="InterPro" id="IPR019775">
    <property type="entry name" value="WD40_repeat_CS"/>
</dbReference>
<dbReference type="Gene3D" id="2.130.10.10">
    <property type="entry name" value="YVTN repeat-like/Quinoprotein amine dehydrogenase"/>
    <property type="match status" value="6"/>
</dbReference>
<dbReference type="PROSITE" id="PS50294">
    <property type="entry name" value="WD_REPEATS_REGION"/>
    <property type="match status" value="11"/>
</dbReference>
<feature type="repeat" description="WD" evidence="3">
    <location>
        <begin position="390"/>
        <end position="431"/>
    </location>
</feature>
<feature type="repeat" description="WD" evidence="3">
    <location>
        <begin position="474"/>
        <end position="515"/>
    </location>
</feature>
<dbReference type="Proteomes" id="UP001156882">
    <property type="component" value="Unassembled WGS sequence"/>
</dbReference>
<dbReference type="EMBL" id="BSPC01000101">
    <property type="protein sequence ID" value="GLS24273.1"/>
    <property type="molecule type" value="Genomic_DNA"/>
</dbReference>
<dbReference type="SUPFAM" id="SSF81901">
    <property type="entry name" value="HCP-like"/>
    <property type="match status" value="1"/>
</dbReference>
<dbReference type="InterPro" id="IPR020472">
    <property type="entry name" value="WD40_PAC1"/>
</dbReference>
<evidence type="ECO:0000259" key="5">
    <source>
        <dbReference type="PROSITE" id="PS50104"/>
    </source>
</evidence>
<evidence type="ECO:0000256" key="2">
    <source>
        <dbReference type="ARBA" id="ARBA00022737"/>
    </source>
</evidence>
<accession>A0ABQ6CV85</accession>
<sequence>MDASNSDNKAVSAPRSPSPATGGFDIFISYRHGGLDEEIAIRLHRRLEVFRTPGALVKKGIPARLTRVFRDREEFATNSDLTKATREALTAARFLVVVCSPRAKESKWVSAEIAAFREMGKSSNILPLLIDGEPEDAFPPTLYSGAAGESEPLAADIRADDRRDILRALNGEVLRILATVLGCRYDDLRQRQQERSRRRLLAVATGLAALAVVLTLLSGYAFLMQSEARLAEGLAKQRLAAAQINQSKFLADAAERQLDAGNVDLASALTLAALPDAMQSADRPLVDEAVASMERTISKDRLVGVLAGHKGYVSGAAYSPDGKLMATASEDGTARIWDAVSGAELHVLSGHLSTVRSVEFSPDGKTLLTASDDRTARIWDATTGMELKRLIGHAAGIWRAHFSPDGKLIVTAGWDRQARIWDAVTGETTHILVGHTSYLVDAVFSPDGKELATIANDKVGRLWNSDTGVEIATLTGHEGTISFVTFSPDGTKVLTGGLDSSAHLWDATTGQAIRTFGGGDFNLYNVQSAAFSQNGLYIVAATEFKNARIWEVSTGRTLRILSGHSSWVTEVAYSPDGNLIATGSQDGTVRIWDGWTGAALGVLSGHQHSITGLAWSPDSKRLLSTSLDKTARIWDPNIDHRRLMLQAHSDYVSGAHYSPNGKLLVTYSPDKTARLWDADTGGLITSLQGHTDRLDDAVFSPDGSTLATRSRDGTIRLWRVGTWKLEHVLQIGSPLNGLTFSPDSRQLVSWSEDRIARLWDVAEGKELRHFEGNTDHVEDVQWSADGLRVVISSMDTFARIYEVSTGKQLVLLSGHSNFVQSARFSRNGARVITGGWDGTARIWDAATGKQLVTLPGHANMIDDALFLGNESRAVTASLDGGVRIWDSNAGTLLRLINVGSGVVHFALSPDETMGATTDQAMNVRVWNLKSGSEIAAPARGRDPMDNVEFSPDNKRILTSSAGADGLIWSFDLLKALPVGTMLPLLQARSPRPLFGWERRDFFLQEDLEANTSTTVNIDECDRLAANPFDPARTTAGVMLASLNATAAIDACTAAIKNATGEPRFIYQLGRAFEAAQQFDLARLNYQAAVDRNYPAALMNMGLLYFSARGVKRDVARASDLLRKAYEKGVVAAGNPLALSLTESDAPADRTEASRIWLDAAERGDPAAQLRLAQQADIEGQGADNGLAAFRAYAIADWLYAQVGDTSTAAIARARAATLARSLPPEAIVTAWAEVQMRKKAIAAFHR</sequence>
<feature type="transmembrane region" description="Helical" evidence="4">
    <location>
        <begin position="200"/>
        <end position="223"/>
    </location>
</feature>
<dbReference type="SMART" id="SM00320">
    <property type="entry name" value="WD40"/>
    <property type="match status" value="16"/>
</dbReference>
<dbReference type="PANTHER" id="PTHR19879">
    <property type="entry name" value="TRANSCRIPTION INITIATION FACTOR TFIID"/>
    <property type="match status" value="1"/>
</dbReference>
<dbReference type="InterPro" id="IPR035897">
    <property type="entry name" value="Toll_tir_struct_dom_sf"/>
</dbReference>
<evidence type="ECO:0000313" key="7">
    <source>
        <dbReference type="Proteomes" id="UP001156882"/>
    </source>
</evidence>
<dbReference type="InterPro" id="IPR001680">
    <property type="entry name" value="WD40_rpt"/>
</dbReference>
<keyword evidence="7" id="KW-1185">Reference proteome</keyword>
<evidence type="ECO:0000256" key="3">
    <source>
        <dbReference type="PROSITE-ProRule" id="PRU00221"/>
    </source>
</evidence>
<dbReference type="Pfam" id="PF00400">
    <property type="entry name" value="WD40"/>
    <property type="match status" value="13"/>
</dbReference>
<dbReference type="PRINTS" id="PR00320">
    <property type="entry name" value="GPROTEINBRPT"/>
</dbReference>
<dbReference type="CDD" id="cd00200">
    <property type="entry name" value="WD40"/>
    <property type="match status" value="3"/>
</dbReference>
<name>A0ABQ6CV85_9HYPH</name>
<dbReference type="InterPro" id="IPR015943">
    <property type="entry name" value="WD40/YVTN_repeat-like_dom_sf"/>
</dbReference>
<feature type="repeat" description="WD" evidence="3">
    <location>
        <begin position="432"/>
        <end position="473"/>
    </location>
</feature>
<keyword evidence="1 3" id="KW-0853">WD repeat</keyword>
<dbReference type="InterPro" id="IPR006597">
    <property type="entry name" value="Sel1-like"/>
</dbReference>
<dbReference type="PANTHER" id="PTHR19879:SF9">
    <property type="entry name" value="TRANSCRIPTION INITIATION FACTOR TFIID SUBUNIT 5"/>
    <property type="match status" value="1"/>
</dbReference>
<evidence type="ECO:0000313" key="6">
    <source>
        <dbReference type="EMBL" id="GLS24273.1"/>
    </source>
</evidence>
<dbReference type="Pfam" id="PF13676">
    <property type="entry name" value="TIR_2"/>
    <property type="match status" value="1"/>
</dbReference>
<feature type="repeat" description="WD" evidence="3">
    <location>
        <begin position="306"/>
        <end position="347"/>
    </location>
</feature>
<evidence type="ECO:0000256" key="1">
    <source>
        <dbReference type="ARBA" id="ARBA00022574"/>
    </source>
</evidence>
<dbReference type="PROSITE" id="PS00678">
    <property type="entry name" value="WD_REPEATS_1"/>
    <property type="match status" value="3"/>
</dbReference>
<dbReference type="InterPro" id="IPR036322">
    <property type="entry name" value="WD40_repeat_dom_sf"/>
</dbReference>
<dbReference type="SMART" id="SM00671">
    <property type="entry name" value="SEL1"/>
    <property type="match status" value="2"/>
</dbReference>
<organism evidence="6 7">
    <name type="scientific">Labrys miyagiensis</name>
    <dbReference type="NCBI Taxonomy" id="346912"/>
    <lineage>
        <taxon>Bacteria</taxon>
        <taxon>Pseudomonadati</taxon>
        <taxon>Pseudomonadota</taxon>
        <taxon>Alphaproteobacteria</taxon>
        <taxon>Hyphomicrobiales</taxon>
        <taxon>Xanthobacteraceae</taxon>
        <taxon>Labrys</taxon>
    </lineage>
</organism>
<proteinExistence type="predicted"/>
<gene>
    <name evidence="6" type="ORF">GCM10007874_72950</name>
</gene>
<keyword evidence="4" id="KW-0812">Transmembrane</keyword>
<dbReference type="Gene3D" id="3.40.50.10140">
    <property type="entry name" value="Toll/interleukin-1 receptor homology (TIR) domain"/>
    <property type="match status" value="1"/>
</dbReference>
<feature type="repeat" description="WD" evidence="3">
    <location>
        <begin position="561"/>
        <end position="593"/>
    </location>
</feature>
<feature type="repeat" description="WD" evidence="3">
    <location>
        <begin position="348"/>
        <end position="389"/>
    </location>
</feature>
<feature type="repeat" description="WD" evidence="3">
    <location>
        <begin position="645"/>
        <end position="686"/>
    </location>
</feature>
<feature type="repeat" description="WD" evidence="3">
    <location>
        <begin position="770"/>
        <end position="811"/>
    </location>
</feature>
<dbReference type="RefSeq" id="WP_284317191.1">
    <property type="nucleotide sequence ID" value="NZ_BSPC01000101.1"/>
</dbReference>
<comment type="caution">
    <text evidence="6">The sequence shown here is derived from an EMBL/GenBank/DDBJ whole genome shotgun (WGS) entry which is preliminary data.</text>
</comment>
<dbReference type="InterPro" id="IPR011990">
    <property type="entry name" value="TPR-like_helical_dom_sf"/>
</dbReference>
<feature type="repeat" description="WD" evidence="3">
    <location>
        <begin position="854"/>
        <end position="895"/>
    </location>
</feature>
<feature type="repeat" description="WD" evidence="3">
    <location>
        <begin position="603"/>
        <end position="635"/>
    </location>
</feature>
<dbReference type="PROSITE" id="PS50082">
    <property type="entry name" value="WD_REPEATS_2"/>
    <property type="match status" value="13"/>
</dbReference>
<keyword evidence="4" id="KW-1133">Transmembrane helix</keyword>
<keyword evidence="2" id="KW-0677">Repeat</keyword>
<evidence type="ECO:0000256" key="4">
    <source>
        <dbReference type="SAM" id="Phobius"/>
    </source>
</evidence>
<feature type="repeat" description="WD" evidence="3">
    <location>
        <begin position="812"/>
        <end position="853"/>
    </location>
</feature>
<reference evidence="7" key="1">
    <citation type="journal article" date="2019" name="Int. J. Syst. Evol. Microbiol.">
        <title>The Global Catalogue of Microorganisms (GCM) 10K type strain sequencing project: providing services to taxonomists for standard genome sequencing and annotation.</title>
        <authorList>
            <consortium name="The Broad Institute Genomics Platform"/>
            <consortium name="The Broad Institute Genome Sequencing Center for Infectious Disease"/>
            <person name="Wu L."/>
            <person name="Ma J."/>
        </authorList>
    </citation>
    <scope>NUCLEOTIDE SEQUENCE [LARGE SCALE GENOMIC DNA]</scope>
    <source>
        <strain evidence="7">NBRC 101365</strain>
    </source>
</reference>
<keyword evidence="4" id="KW-0472">Membrane</keyword>